<dbReference type="VEuPathDB" id="FungiDB:SCHCODRAFT_02699925"/>
<feature type="compositionally biased region" description="Polar residues" evidence="1">
    <location>
        <begin position="79"/>
        <end position="89"/>
    </location>
</feature>
<feature type="compositionally biased region" description="Low complexity" evidence="1">
    <location>
        <begin position="1"/>
        <end position="10"/>
    </location>
</feature>
<feature type="non-terminal residue" evidence="2">
    <location>
        <position position="405"/>
    </location>
</feature>
<organism evidence="3">
    <name type="scientific">Schizophyllum commune (strain H4-8 / FGSC 9210)</name>
    <name type="common">Split gill fungus</name>
    <dbReference type="NCBI Taxonomy" id="578458"/>
    <lineage>
        <taxon>Eukaryota</taxon>
        <taxon>Fungi</taxon>
        <taxon>Dikarya</taxon>
        <taxon>Basidiomycota</taxon>
        <taxon>Agaricomycotina</taxon>
        <taxon>Agaricomycetes</taxon>
        <taxon>Agaricomycetidae</taxon>
        <taxon>Agaricales</taxon>
        <taxon>Schizophyllaceae</taxon>
        <taxon>Schizophyllum</taxon>
    </lineage>
</organism>
<dbReference type="InParanoid" id="D8PNK4"/>
<proteinExistence type="predicted"/>
<feature type="compositionally biased region" description="Low complexity" evidence="1">
    <location>
        <begin position="92"/>
        <end position="109"/>
    </location>
</feature>
<feature type="compositionally biased region" description="Acidic residues" evidence="1">
    <location>
        <begin position="242"/>
        <end position="251"/>
    </location>
</feature>
<evidence type="ECO:0000313" key="2">
    <source>
        <dbReference type="EMBL" id="EFJ02913.1"/>
    </source>
</evidence>
<feature type="region of interest" description="Disordered" evidence="1">
    <location>
        <begin position="56"/>
        <end position="205"/>
    </location>
</feature>
<gene>
    <name evidence="2" type="ORF">SCHCODRAFT_102409</name>
</gene>
<evidence type="ECO:0000313" key="3">
    <source>
        <dbReference type="Proteomes" id="UP000007431"/>
    </source>
</evidence>
<dbReference type="KEGG" id="scm:SCHCO_02699925"/>
<dbReference type="OrthoDB" id="2797886at2759"/>
<dbReference type="HOGENOM" id="CLU_806475_0_0_1"/>
<dbReference type="RefSeq" id="XP_003037815.1">
    <property type="nucleotide sequence ID" value="XM_003037769.1"/>
</dbReference>
<keyword evidence="3" id="KW-1185">Reference proteome</keyword>
<dbReference type="Proteomes" id="UP000007431">
    <property type="component" value="Unassembled WGS sequence"/>
</dbReference>
<reference evidence="2 3" key="1">
    <citation type="journal article" date="2010" name="Nat. Biotechnol.">
        <title>Genome sequence of the model mushroom Schizophyllum commune.</title>
        <authorList>
            <person name="Ohm R.A."/>
            <person name="de Jong J.F."/>
            <person name="Lugones L.G."/>
            <person name="Aerts A."/>
            <person name="Kothe E."/>
            <person name="Stajich J.E."/>
            <person name="de Vries R.P."/>
            <person name="Record E."/>
            <person name="Levasseur A."/>
            <person name="Baker S.E."/>
            <person name="Bartholomew K.A."/>
            <person name="Coutinho P.M."/>
            <person name="Erdmann S."/>
            <person name="Fowler T.J."/>
            <person name="Gathman A.C."/>
            <person name="Lombard V."/>
            <person name="Henrissat B."/>
            <person name="Knabe N."/>
            <person name="Kuees U."/>
            <person name="Lilly W.W."/>
            <person name="Lindquist E."/>
            <person name="Lucas S."/>
            <person name="Magnuson J.K."/>
            <person name="Piumi F."/>
            <person name="Raudaskoski M."/>
            <person name="Salamov A."/>
            <person name="Schmutz J."/>
            <person name="Schwarze F.W.M.R."/>
            <person name="vanKuyk P.A."/>
            <person name="Horton J.S."/>
            <person name="Grigoriev I.V."/>
            <person name="Woesten H.A.B."/>
        </authorList>
    </citation>
    <scope>NUCLEOTIDE SEQUENCE [LARGE SCALE GENOMIC DNA]</scope>
    <source>
        <strain evidence="3">H4-8 / FGSC 9210</strain>
    </source>
</reference>
<feature type="region of interest" description="Disordered" evidence="1">
    <location>
        <begin position="229"/>
        <end position="283"/>
    </location>
</feature>
<sequence length="405" mass="42750">MSTTAPLADDAPPPAYSEEELDTKISQAIEESLRLDAKGAPHDNVADEWEEWDEALFEANCREAQSPGAGSSSAASPTMVYSDTLSSAAAVSPPMSTASGPSSGSSSVGRMPTVRPLRLHRPSPSVTSSGGTEKPRPSWYAEAGLGRPSDQSESSRNPLPVPPPPPLPAELRQPQTPPTDDDAPPAFTPVGPSLDGPAYEEVVHLEYHVPESQASSPLTSPVILPLDASVRLSYEGPQDLGHEDDSEEETDNMPAPPPPPLPRVRGPRAAPAPPRSRFSDPVPQALVGIPRVQFNPSLAYKREEAVGAMEPAAAPAPPPKGDAMAFYNSAVSSVLKPRTAPHVPASVNNRYSMLPPGAAAPTHPHSLGYGDHPSQGNTQSWYNPVPVHAPVASYPPSAPQFYQHR</sequence>
<feature type="region of interest" description="Disordered" evidence="1">
    <location>
        <begin position="1"/>
        <end position="20"/>
    </location>
</feature>
<dbReference type="eggNOG" id="ENOG502SZ94">
    <property type="taxonomic scope" value="Eukaryota"/>
</dbReference>
<dbReference type="AlphaFoldDB" id="D8PNK4"/>
<feature type="compositionally biased region" description="Low complexity" evidence="1">
    <location>
        <begin position="66"/>
        <end position="77"/>
    </location>
</feature>
<evidence type="ECO:0000256" key="1">
    <source>
        <dbReference type="SAM" id="MobiDB-lite"/>
    </source>
</evidence>
<name>D8PNK4_SCHCM</name>
<protein>
    <submittedName>
        <fullName evidence="2">Uncharacterized protein</fullName>
    </submittedName>
</protein>
<feature type="region of interest" description="Disordered" evidence="1">
    <location>
        <begin position="354"/>
        <end position="386"/>
    </location>
</feature>
<dbReference type="EMBL" id="GL377302">
    <property type="protein sequence ID" value="EFJ02913.1"/>
    <property type="molecule type" value="Genomic_DNA"/>
</dbReference>
<feature type="compositionally biased region" description="Pro residues" evidence="1">
    <location>
        <begin position="159"/>
        <end position="168"/>
    </location>
</feature>
<dbReference type="GeneID" id="9585825"/>
<accession>D8PNK4</accession>
<dbReference type="OMA" id="SHAMSEE"/>